<evidence type="ECO:0000256" key="1">
    <source>
        <dbReference type="SAM" id="MobiDB-lite"/>
    </source>
</evidence>
<feature type="domain" description="Reverse transcriptase/retrotransposon-derived protein RNase H-like" evidence="2">
    <location>
        <begin position="533"/>
        <end position="626"/>
    </location>
</feature>
<feature type="compositionally biased region" description="Basic and acidic residues" evidence="1">
    <location>
        <begin position="80"/>
        <end position="96"/>
    </location>
</feature>
<feature type="compositionally biased region" description="Basic and acidic residues" evidence="1">
    <location>
        <begin position="131"/>
        <end position="155"/>
    </location>
</feature>
<feature type="region of interest" description="Disordered" evidence="1">
    <location>
        <begin position="125"/>
        <end position="224"/>
    </location>
</feature>
<evidence type="ECO:0000259" key="2">
    <source>
        <dbReference type="Pfam" id="PF17919"/>
    </source>
</evidence>
<sequence length="780" mass="86768">MSVTTSTAKMDTPEMPAFSSITEVARHATMSDDFWKLAVTVVSSVDSLATTRTNTLEVATTHADAKTDATTTRGTTITRRTAENRDNDRRRDDSRNTPRISLAEASIADMLAELHCRDGRTTLNEFASAHGSDRSDRSSDDGSERGSDDSGRSNEEWGDELSPDESGRYLAAANESERRAAAVGTYERTDNRQRRGDRLNRNFNRNSRPDDRQLGRDNRSRQYGPCAACGSPYHSSRAPVSTLQRPFKLGRPPTETGLVPIGLPQLAAPAIEAECIFAFVGKCEWPNDGDDISVNTTETEQERGTCLGGGERNKETQEEVKEEGPDNWILSARQEEKPRRELAKEVQLLPGERLFDALVSESTERPDKFDAAHEDSVTADPVSQLINSPDADMFTTSEADTSTLVPVFDRRSFVDDICFGGKTFDECMATLDKLPSRFEECRISISFTKSIFAQSRVDFMSHDISRDGMRDNSKKLTAIAKLPFPKTKKGVQSFLGAINYYGRFIQDFAAYGAALYQLKDDDFKPGGDLSIARRSFTALQRKVADALILRHFDKSKDVHLMLFANEWALSTTILQMHDDKLHPVRFCGRVLKDSELNYHPAEKEVLALLLVLKMCYTQLAGRQLKVYTRFSTLDWIYKSKSLFGRASQFAVLLSPWHLAVQRVKEKDCAFTQLLHATVTNFVDLDEALAPVAPPKQGSPTTRLDPSLLYARIPISHDGLVVSFDGSAKTPKFGGYGSCSWIVWRLPDWKIVIAASAYLETTTVNLAEGDRVSKGVANDHA</sequence>
<name>A0A9W7D046_9STRA</name>
<feature type="region of interest" description="Disordered" evidence="1">
    <location>
        <begin position="297"/>
        <end position="324"/>
    </location>
</feature>
<accession>A0A9W7D046</accession>
<dbReference type="GO" id="GO:0006508">
    <property type="term" value="P:proteolysis"/>
    <property type="evidence" value="ECO:0007669"/>
    <property type="project" value="UniProtKB-KW"/>
</dbReference>
<evidence type="ECO:0000313" key="4">
    <source>
        <dbReference type="Proteomes" id="UP001165121"/>
    </source>
</evidence>
<protein>
    <submittedName>
        <fullName evidence="3">Unnamed protein product</fullName>
    </submittedName>
</protein>
<dbReference type="InterPro" id="IPR041577">
    <property type="entry name" value="RT_RNaseH_2"/>
</dbReference>
<dbReference type="Gene3D" id="3.30.70.270">
    <property type="match status" value="2"/>
</dbReference>
<feature type="compositionally biased region" description="Basic and acidic residues" evidence="1">
    <location>
        <begin position="311"/>
        <end position="324"/>
    </location>
</feature>
<dbReference type="InterPro" id="IPR043128">
    <property type="entry name" value="Rev_trsase/Diguanyl_cyclase"/>
</dbReference>
<dbReference type="Proteomes" id="UP001165121">
    <property type="component" value="Unassembled WGS sequence"/>
</dbReference>
<dbReference type="InterPro" id="IPR043502">
    <property type="entry name" value="DNA/RNA_pol_sf"/>
</dbReference>
<feature type="region of interest" description="Disordered" evidence="1">
    <location>
        <begin position="63"/>
        <end position="101"/>
    </location>
</feature>
<dbReference type="InterPro" id="IPR051320">
    <property type="entry name" value="Viral_Replic_Matur_Polypro"/>
</dbReference>
<organism evidence="3 4">
    <name type="scientific">Phytophthora fragariaefolia</name>
    <dbReference type="NCBI Taxonomy" id="1490495"/>
    <lineage>
        <taxon>Eukaryota</taxon>
        <taxon>Sar</taxon>
        <taxon>Stramenopiles</taxon>
        <taxon>Oomycota</taxon>
        <taxon>Peronosporomycetes</taxon>
        <taxon>Peronosporales</taxon>
        <taxon>Peronosporaceae</taxon>
        <taxon>Phytophthora</taxon>
    </lineage>
</organism>
<feature type="compositionally biased region" description="Low complexity" evidence="1">
    <location>
        <begin position="68"/>
        <end position="79"/>
    </location>
</feature>
<dbReference type="GO" id="GO:0003964">
    <property type="term" value="F:RNA-directed DNA polymerase activity"/>
    <property type="evidence" value="ECO:0007669"/>
    <property type="project" value="UniProtKB-KW"/>
</dbReference>
<keyword evidence="4" id="KW-1185">Reference proteome</keyword>
<comment type="caution">
    <text evidence="3">The sequence shown here is derived from an EMBL/GenBank/DDBJ whole genome shotgun (WGS) entry which is preliminary data.</text>
</comment>
<feature type="compositionally biased region" description="Basic and acidic residues" evidence="1">
    <location>
        <begin position="207"/>
        <end position="220"/>
    </location>
</feature>
<evidence type="ECO:0000313" key="3">
    <source>
        <dbReference type="EMBL" id="GMF49901.1"/>
    </source>
</evidence>
<dbReference type="AlphaFoldDB" id="A0A9W7D046"/>
<dbReference type="PANTHER" id="PTHR33064">
    <property type="entry name" value="POL PROTEIN"/>
    <property type="match status" value="1"/>
</dbReference>
<dbReference type="Pfam" id="PF17919">
    <property type="entry name" value="RT_RNaseH_2"/>
    <property type="match status" value="1"/>
</dbReference>
<proteinExistence type="predicted"/>
<dbReference type="SUPFAM" id="SSF56672">
    <property type="entry name" value="DNA/RNA polymerases"/>
    <property type="match status" value="1"/>
</dbReference>
<dbReference type="GO" id="GO:0004519">
    <property type="term" value="F:endonuclease activity"/>
    <property type="evidence" value="ECO:0007669"/>
    <property type="project" value="UniProtKB-KW"/>
</dbReference>
<reference evidence="3" key="1">
    <citation type="submission" date="2023-04" db="EMBL/GenBank/DDBJ databases">
        <title>Phytophthora fragariaefolia NBRC 109709.</title>
        <authorList>
            <person name="Ichikawa N."/>
            <person name="Sato H."/>
            <person name="Tonouchi N."/>
        </authorList>
    </citation>
    <scope>NUCLEOTIDE SEQUENCE</scope>
    <source>
        <strain evidence="3">NBRC 109709</strain>
    </source>
</reference>
<feature type="compositionally biased region" description="Basic and acidic residues" evidence="1">
    <location>
        <begin position="187"/>
        <end position="200"/>
    </location>
</feature>
<dbReference type="GO" id="GO:0004190">
    <property type="term" value="F:aspartic-type endopeptidase activity"/>
    <property type="evidence" value="ECO:0007669"/>
    <property type="project" value="UniProtKB-KW"/>
</dbReference>
<gene>
    <name evidence="3" type="ORF">Pfra01_001978200</name>
</gene>
<dbReference type="EMBL" id="BSXT01002620">
    <property type="protein sequence ID" value="GMF49901.1"/>
    <property type="molecule type" value="Genomic_DNA"/>
</dbReference>
<dbReference type="PANTHER" id="PTHR33064:SF37">
    <property type="entry name" value="RIBONUCLEASE H"/>
    <property type="match status" value="1"/>
</dbReference>